<reference evidence="1 2" key="1">
    <citation type="submission" date="2020-01" db="EMBL/GenBank/DDBJ databases">
        <title>Complete genome sequence of a human oral phylogroup 1 Treponema sp. strain ATCC 700766, originally isolated from periodontitis dental plaque.</title>
        <authorList>
            <person name="Chan Y."/>
            <person name="Huo Y.-B."/>
            <person name="Yu X.-L."/>
            <person name="Zeng H."/>
            <person name="Leung W.-K."/>
            <person name="Watt R.M."/>
        </authorList>
    </citation>
    <scope>NUCLEOTIDE SEQUENCE [LARGE SCALE GENOMIC DNA]</scope>
    <source>
        <strain evidence="1 2">OMZ 804</strain>
    </source>
</reference>
<organism evidence="1 2">
    <name type="scientific">Treponema vincentii</name>
    <dbReference type="NCBI Taxonomy" id="69710"/>
    <lineage>
        <taxon>Bacteria</taxon>
        <taxon>Pseudomonadati</taxon>
        <taxon>Spirochaetota</taxon>
        <taxon>Spirochaetia</taxon>
        <taxon>Spirochaetales</taxon>
        <taxon>Treponemataceae</taxon>
        <taxon>Treponema</taxon>
    </lineage>
</organism>
<accession>A0A6P1Y016</accession>
<protein>
    <submittedName>
        <fullName evidence="1">Uncharacterized protein</fullName>
    </submittedName>
</protein>
<dbReference type="Proteomes" id="UP000464374">
    <property type="component" value="Chromosome"/>
</dbReference>
<gene>
    <name evidence="1" type="ORF">GWP43_04815</name>
</gene>
<dbReference type="RefSeq" id="WP_162663131.1">
    <property type="nucleotide sequence ID" value="NZ_CP048020.1"/>
</dbReference>
<proteinExistence type="predicted"/>
<sequence length="76" mass="8470">MIFYPKTETELYNICKKAHTIKAVLHDKTVIEGTVYGFTWAVNNEPEIADIDIKLANGQLAGAFLDEIESIEVVEG</sequence>
<name>A0A6P1Y016_9SPIR</name>
<dbReference type="AlphaFoldDB" id="A0A6P1Y016"/>
<evidence type="ECO:0000313" key="1">
    <source>
        <dbReference type="EMBL" id="QHX42884.1"/>
    </source>
</evidence>
<dbReference type="EMBL" id="CP048020">
    <property type="protein sequence ID" value="QHX42884.1"/>
    <property type="molecule type" value="Genomic_DNA"/>
</dbReference>
<evidence type="ECO:0000313" key="2">
    <source>
        <dbReference type="Proteomes" id="UP000464374"/>
    </source>
</evidence>
<dbReference type="KEGG" id="trz:GWP43_04815"/>